<name>A0A1J5PSB5_9ZZZZ</name>
<proteinExistence type="predicted"/>
<evidence type="ECO:0000313" key="1">
    <source>
        <dbReference type="EMBL" id="OIQ68187.1"/>
    </source>
</evidence>
<accession>A0A1J5PSB5</accession>
<dbReference type="EMBL" id="MLJW01005460">
    <property type="protein sequence ID" value="OIQ68187.1"/>
    <property type="molecule type" value="Genomic_DNA"/>
</dbReference>
<organism evidence="1">
    <name type="scientific">mine drainage metagenome</name>
    <dbReference type="NCBI Taxonomy" id="410659"/>
    <lineage>
        <taxon>unclassified sequences</taxon>
        <taxon>metagenomes</taxon>
        <taxon>ecological metagenomes</taxon>
    </lineage>
</organism>
<comment type="caution">
    <text evidence="1">The sequence shown here is derived from an EMBL/GenBank/DDBJ whole genome shotgun (WGS) entry which is preliminary data.</text>
</comment>
<dbReference type="AlphaFoldDB" id="A0A1J5PSB5"/>
<protein>
    <submittedName>
        <fullName evidence="1">Uncharacterized protein</fullName>
    </submittedName>
</protein>
<gene>
    <name evidence="1" type="ORF">GALL_502270</name>
</gene>
<reference evidence="1" key="1">
    <citation type="submission" date="2016-10" db="EMBL/GenBank/DDBJ databases">
        <title>Sequence of Gallionella enrichment culture.</title>
        <authorList>
            <person name="Poehlein A."/>
            <person name="Muehling M."/>
            <person name="Daniel R."/>
        </authorList>
    </citation>
    <scope>NUCLEOTIDE SEQUENCE</scope>
</reference>
<sequence>MAATTITFTVDASDLSRYTDEYIAQLWHIAQANPAPYGDADACDFAEHVGREIVRRWLAGTPPSLWTHQGRHVAPLQASGRV</sequence>